<dbReference type="Proteomes" id="UP000303027">
    <property type="component" value="Unassembled WGS sequence"/>
</dbReference>
<dbReference type="Proteomes" id="UP000254255">
    <property type="component" value="Unassembled WGS sequence"/>
</dbReference>
<evidence type="ECO:0000313" key="8">
    <source>
        <dbReference type="Proteomes" id="UP000254088"/>
    </source>
</evidence>
<dbReference type="EMBL" id="UGEX01000001">
    <property type="protein sequence ID" value="STL81406.1"/>
    <property type="molecule type" value="Genomic_DNA"/>
</dbReference>
<evidence type="ECO:0000313" key="11">
    <source>
        <dbReference type="Proteomes" id="UP000264870"/>
    </source>
</evidence>
<reference evidence="3 11" key="2">
    <citation type="submission" date="2017-07" db="EMBL/GenBank/DDBJ databases">
        <authorList>
            <person name="Zhi S."/>
            <person name="Banting G."/>
            <person name="Neumann N."/>
        </authorList>
    </citation>
    <scope>NUCLEOTIDE SEQUENCE [LARGE SCALE GENOMIC DNA]</scope>
    <source>
        <strain evidence="3 11">WW41</strain>
    </source>
</reference>
<reference evidence="2 7" key="1">
    <citation type="submission" date="2015-07" db="EMBL/GenBank/DDBJ databases">
        <title>Genome sequences of 64 non-O157:H7 Shiga toxin-producing Escherichia coli strains.</title>
        <authorList>
            <person name="Gonzalez-Escalona N."/>
            <person name="Toro M."/>
            <person name="Timme R."/>
            <person name="Payne J."/>
        </authorList>
    </citation>
    <scope>NUCLEOTIDE SEQUENCE [LARGE SCALE GENOMIC DNA]</scope>
    <source>
        <strain evidence="2 7">CFSAN026843</strain>
    </source>
</reference>
<dbReference type="RefSeq" id="WP_000834029.1">
    <property type="nucleotide sequence ID" value="NZ_BDOV01000003.1"/>
</dbReference>
<gene>
    <name evidence="1" type="ORF">BvCmsKKP061_05158</name>
    <name evidence="3" type="ORF">CG702_12050</name>
    <name evidence="5" type="ORF">NCTC10429_01458</name>
    <name evidence="4" type="ORF">NCTC11181_03008</name>
    <name evidence="6" type="ORF">NCTC13148_03040</name>
    <name evidence="2" type="ORF">WR15_10465</name>
</gene>
<dbReference type="EMBL" id="NNAK01000024">
    <property type="protein sequence ID" value="OZP02926.1"/>
    <property type="molecule type" value="Genomic_DNA"/>
</dbReference>
<dbReference type="PATRIC" id="fig|562.7221.peg.2215"/>
<dbReference type="Proteomes" id="UP000254088">
    <property type="component" value="Unassembled WGS sequence"/>
</dbReference>
<dbReference type="EMBL" id="UGET01000004">
    <property type="protein sequence ID" value="STL81416.1"/>
    <property type="molecule type" value="Genomic_DNA"/>
</dbReference>
<evidence type="ECO:0000313" key="1">
    <source>
        <dbReference type="EMBL" id="GDH64313.1"/>
    </source>
</evidence>
<evidence type="ECO:0000313" key="3">
    <source>
        <dbReference type="EMBL" id="OZP02926.1"/>
    </source>
</evidence>
<evidence type="ECO:0000313" key="12">
    <source>
        <dbReference type="Proteomes" id="UP000303027"/>
    </source>
</evidence>
<organism evidence="2 7">
    <name type="scientific">Escherichia coli</name>
    <dbReference type="NCBI Taxonomy" id="562"/>
    <lineage>
        <taxon>Bacteria</taxon>
        <taxon>Pseudomonadati</taxon>
        <taxon>Pseudomonadota</taxon>
        <taxon>Gammaproteobacteria</taxon>
        <taxon>Enterobacterales</taxon>
        <taxon>Enterobacteriaceae</taxon>
        <taxon>Escherichia</taxon>
    </lineage>
</organism>
<protein>
    <submittedName>
        <fullName evidence="2">Uncharacterized protein</fullName>
    </submittedName>
</protein>
<evidence type="ECO:0000313" key="5">
    <source>
        <dbReference type="EMBL" id="STL81406.1"/>
    </source>
</evidence>
<dbReference type="AlphaFoldDB" id="A0A0B0VVS3"/>
<reference evidence="8 9" key="4">
    <citation type="submission" date="2018-06" db="EMBL/GenBank/DDBJ databases">
        <authorList>
            <consortium name="Pathogen Informatics"/>
            <person name="Doyle S."/>
        </authorList>
    </citation>
    <scope>NUCLEOTIDE SEQUENCE [LARGE SCALE GENOMIC DNA]</scope>
    <source>
        <strain evidence="5 8">NCTC10429</strain>
        <strain evidence="4 9">NCTC11181</strain>
        <strain evidence="6 10">NCTC13148</strain>
    </source>
</reference>
<name>A0A0B0VVS3_ECOLX</name>
<accession>A0A0B0VVS3</accession>
<evidence type="ECO:0000313" key="2">
    <source>
        <dbReference type="EMBL" id="KNF69826.1"/>
    </source>
</evidence>
<dbReference type="Proteomes" id="UP000254219">
    <property type="component" value="Unassembled WGS sequence"/>
</dbReference>
<evidence type="ECO:0000313" key="4">
    <source>
        <dbReference type="EMBL" id="STD43000.1"/>
    </source>
</evidence>
<dbReference type="EMBL" id="LGZN01000024">
    <property type="protein sequence ID" value="KNF69826.1"/>
    <property type="molecule type" value="Genomic_DNA"/>
</dbReference>
<dbReference type="Proteomes" id="UP000264870">
    <property type="component" value="Unassembled WGS sequence"/>
</dbReference>
<evidence type="ECO:0000313" key="9">
    <source>
        <dbReference type="Proteomes" id="UP000254219"/>
    </source>
</evidence>
<dbReference type="EMBL" id="BFXY01000161">
    <property type="protein sequence ID" value="GDH64313.1"/>
    <property type="molecule type" value="Genomic_DNA"/>
</dbReference>
<dbReference type="EMBL" id="UFYN01000002">
    <property type="protein sequence ID" value="STD43000.1"/>
    <property type="molecule type" value="Genomic_DNA"/>
</dbReference>
<evidence type="ECO:0000313" key="10">
    <source>
        <dbReference type="Proteomes" id="UP000254255"/>
    </source>
</evidence>
<reference evidence="1 12" key="3">
    <citation type="submission" date="2018-04" db="EMBL/GenBank/DDBJ databases">
        <title>Large scale genomics of bovine and human commensal E. coli to reveal the emerging process of EHEC.</title>
        <authorList>
            <person name="Arimizu Y."/>
            <person name="Ogura Y."/>
        </authorList>
    </citation>
    <scope>NUCLEOTIDE SEQUENCE [LARGE SCALE GENOMIC DNA]</scope>
    <source>
        <strain evidence="1 12">KK-P061</strain>
    </source>
</reference>
<evidence type="ECO:0000313" key="6">
    <source>
        <dbReference type="EMBL" id="STL81416.1"/>
    </source>
</evidence>
<sequence>MKSDLTIKNSYCTIPQTKFRKWDEMDVLLWKLGKNDSRRRSGVYYLNAYKDAYVQYNRDKIIKHAYAAGIRPELLGGVAWIESGGMPENYKFQIYETKRMIGLLDMPENKTSFGSMGIQIRTAAITLGLDPSELTTRNQLELATCLMEDDFTFQIAATHLRDLALFDYPSSATLYMTNEQYIMAGIRYNRGVERDLGFFIYLINNLPARDTDDYKFISYGMRLLEIREHIKKLINE</sequence>
<proteinExistence type="predicted"/>
<evidence type="ECO:0000313" key="7">
    <source>
        <dbReference type="Proteomes" id="UP000037564"/>
    </source>
</evidence>
<dbReference type="Proteomes" id="UP000037564">
    <property type="component" value="Unassembled WGS sequence"/>
</dbReference>